<feature type="domain" description="NodB homology" evidence="2">
    <location>
        <begin position="95"/>
        <end position="274"/>
    </location>
</feature>
<dbReference type="EMBL" id="FZOD01000007">
    <property type="protein sequence ID" value="SNS31904.1"/>
    <property type="molecule type" value="Genomic_DNA"/>
</dbReference>
<dbReference type="AlphaFoldDB" id="A0A239DJS1"/>
<feature type="compositionally biased region" description="Low complexity" evidence="1">
    <location>
        <begin position="47"/>
        <end position="58"/>
    </location>
</feature>
<evidence type="ECO:0000313" key="3">
    <source>
        <dbReference type="EMBL" id="SNS31904.1"/>
    </source>
</evidence>
<dbReference type="Pfam" id="PF01522">
    <property type="entry name" value="Polysacc_deac_1"/>
    <property type="match status" value="1"/>
</dbReference>
<feature type="compositionally biased region" description="Polar residues" evidence="1">
    <location>
        <begin position="61"/>
        <end position="70"/>
    </location>
</feature>
<proteinExistence type="predicted"/>
<dbReference type="InterPro" id="IPR011330">
    <property type="entry name" value="Glyco_hydro/deAcase_b/a-brl"/>
</dbReference>
<dbReference type="SUPFAM" id="SSF88713">
    <property type="entry name" value="Glycoside hydrolase/deacetylase"/>
    <property type="match status" value="1"/>
</dbReference>
<name>A0A239DJS1_9ACTN</name>
<dbReference type="InterPro" id="IPR006311">
    <property type="entry name" value="TAT_signal"/>
</dbReference>
<dbReference type="PROSITE" id="PS51318">
    <property type="entry name" value="TAT"/>
    <property type="match status" value="1"/>
</dbReference>
<sequence length="282" mass="29326">MKYGDGPPETGSPSTPDDASTAAAIGRRPVLRLGAAATLGTVLGCSGEPEGAAPEPAARTSAPTRPGTVTPSPPGNAAPPARLPAEVRHGPRDRPQVALTFHGAGPVRLAEDVLASAERSGARLTVLAVGSWLERYPGMARRVLSGGHDLGNHTQNHLDICGMDEEAAHAEIAGCATLLRELTGSIGSWFRPSATQQATPLVQKLSARVGYRTCLSYDLDSRDHTDPGPAAVVATVLDSVRPGSIVSLHLGHPGTAMALPEILDGLRRRRLRAVTVTELLAR</sequence>
<feature type="region of interest" description="Disordered" evidence="1">
    <location>
        <begin position="1"/>
        <end position="21"/>
    </location>
</feature>
<dbReference type="Gene3D" id="3.20.20.370">
    <property type="entry name" value="Glycoside hydrolase/deacetylase"/>
    <property type="match status" value="1"/>
</dbReference>
<dbReference type="GO" id="GO:0005975">
    <property type="term" value="P:carbohydrate metabolic process"/>
    <property type="evidence" value="ECO:0007669"/>
    <property type="project" value="InterPro"/>
</dbReference>
<dbReference type="GO" id="GO:0016810">
    <property type="term" value="F:hydrolase activity, acting on carbon-nitrogen (but not peptide) bonds"/>
    <property type="evidence" value="ECO:0007669"/>
    <property type="project" value="InterPro"/>
</dbReference>
<reference evidence="3 4" key="1">
    <citation type="submission" date="2017-06" db="EMBL/GenBank/DDBJ databases">
        <authorList>
            <person name="Kim H.J."/>
            <person name="Triplett B.A."/>
        </authorList>
    </citation>
    <scope>NUCLEOTIDE SEQUENCE [LARGE SCALE GENOMIC DNA]</scope>
    <source>
        <strain evidence="3 4">CGMCC 4.2132</strain>
    </source>
</reference>
<evidence type="ECO:0000256" key="1">
    <source>
        <dbReference type="SAM" id="MobiDB-lite"/>
    </source>
</evidence>
<dbReference type="PROSITE" id="PS51677">
    <property type="entry name" value="NODB"/>
    <property type="match status" value="1"/>
</dbReference>
<dbReference type="PANTHER" id="PTHR10587">
    <property type="entry name" value="GLYCOSYL TRANSFERASE-RELATED"/>
    <property type="match status" value="1"/>
</dbReference>
<gene>
    <name evidence="3" type="ORF">SAMN05216276_1007146</name>
</gene>
<dbReference type="CDD" id="cd10917">
    <property type="entry name" value="CE4_NodB_like_6s_7s"/>
    <property type="match status" value="1"/>
</dbReference>
<organism evidence="3 4">
    <name type="scientific">Streptosporangium subroseum</name>
    <dbReference type="NCBI Taxonomy" id="106412"/>
    <lineage>
        <taxon>Bacteria</taxon>
        <taxon>Bacillati</taxon>
        <taxon>Actinomycetota</taxon>
        <taxon>Actinomycetes</taxon>
        <taxon>Streptosporangiales</taxon>
        <taxon>Streptosporangiaceae</taxon>
        <taxon>Streptosporangium</taxon>
    </lineage>
</organism>
<dbReference type="RefSeq" id="WP_218825220.1">
    <property type="nucleotide sequence ID" value="NZ_FZOD01000007.1"/>
</dbReference>
<feature type="region of interest" description="Disordered" evidence="1">
    <location>
        <begin position="44"/>
        <end position="88"/>
    </location>
</feature>
<protein>
    <submittedName>
        <fullName evidence="3">Peptidoglycan/xylan/chitin deacetylase, PgdA/CDA1 family</fullName>
    </submittedName>
</protein>
<keyword evidence="4" id="KW-1185">Reference proteome</keyword>
<accession>A0A239DJS1</accession>
<dbReference type="InterPro" id="IPR002509">
    <property type="entry name" value="NODB_dom"/>
</dbReference>
<dbReference type="InterPro" id="IPR050248">
    <property type="entry name" value="Polysacc_deacetylase_ArnD"/>
</dbReference>
<evidence type="ECO:0000313" key="4">
    <source>
        <dbReference type="Proteomes" id="UP000198282"/>
    </source>
</evidence>
<dbReference type="Proteomes" id="UP000198282">
    <property type="component" value="Unassembled WGS sequence"/>
</dbReference>
<evidence type="ECO:0000259" key="2">
    <source>
        <dbReference type="PROSITE" id="PS51677"/>
    </source>
</evidence>